<dbReference type="PANTHER" id="PTHR21624:SF1">
    <property type="entry name" value="ALKYLGLYCEROL MONOOXYGENASE"/>
    <property type="match status" value="1"/>
</dbReference>
<dbReference type="GO" id="GO:0012505">
    <property type="term" value="C:endomembrane system"/>
    <property type="evidence" value="ECO:0007669"/>
    <property type="project" value="UniProtKB-SubCell"/>
</dbReference>
<evidence type="ECO:0000256" key="5">
    <source>
        <dbReference type="ARBA" id="ARBA00023098"/>
    </source>
</evidence>
<dbReference type="InterPro" id="IPR006694">
    <property type="entry name" value="Fatty_acid_hydroxylase"/>
</dbReference>
<feature type="domain" description="Fatty acid hydroxylase" evidence="8">
    <location>
        <begin position="79"/>
        <end position="213"/>
    </location>
</feature>
<feature type="transmembrane region" description="Helical" evidence="7">
    <location>
        <begin position="121"/>
        <end position="142"/>
    </location>
</feature>
<feature type="transmembrane region" description="Helical" evidence="7">
    <location>
        <begin position="6"/>
        <end position="22"/>
    </location>
</feature>
<comment type="subcellular location">
    <subcellularLocation>
        <location evidence="1">Endomembrane system</location>
        <topology evidence="1">Multi-pass membrane protein</topology>
    </subcellularLocation>
</comment>
<protein>
    <submittedName>
        <fullName evidence="9">Sterol desaturase</fullName>
    </submittedName>
</protein>
<dbReference type="EMBL" id="AP027272">
    <property type="protein sequence ID" value="BDX04757.1"/>
    <property type="molecule type" value="Genomic_DNA"/>
</dbReference>
<evidence type="ECO:0000256" key="6">
    <source>
        <dbReference type="ARBA" id="ARBA00023136"/>
    </source>
</evidence>
<evidence type="ECO:0000256" key="4">
    <source>
        <dbReference type="ARBA" id="ARBA00023002"/>
    </source>
</evidence>
<feature type="transmembrane region" description="Helical" evidence="7">
    <location>
        <begin position="43"/>
        <end position="63"/>
    </location>
</feature>
<dbReference type="Proteomes" id="UP001333710">
    <property type="component" value="Chromosome"/>
</dbReference>
<keyword evidence="2 7" id="KW-0812">Transmembrane</keyword>
<dbReference type="GO" id="GO:0008610">
    <property type="term" value="P:lipid biosynthetic process"/>
    <property type="evidence" value="ECO:0007669"/>
    <property type="project" value="InterPro"/>
</dbReference>
<dbReference type="Pfam" id="PF04116">
    <property type="entry name" value="FA_hydroxylase"/>
    <property type="match status" value="1"/>
</dbReference>
<feature type="transmembrane region" description="Helical" evidence="7">
    <location>
        <begin position="300"/>
        <end position="322"/>
    </location>
</feature>
<keyword evidence="10" id="KW-1185">Reference proteome</keyword>
<evidence type="ECO:0000256" key="1">
    <source>
        <dbReference type="ARBA" id="ARBA00004127"/>
    </source>
</evidence>
<feature type="transmembrane region" description="Helical" evidence="7">
    <location>
        <begin position="328"/>
        <end position="347"/>
    </location>
</feature>
<name>A0AA48KQ66_9ALTE</name>
<dbReference type="InterPro" id="IPR051689">
    <property type="entry name" value="Sterol_desaturase/TMEM195"/>
</dbReference>
<dbReference type="GO" id="GO:0016020">
    <property type="term" value="C:membrane"/>
    <property type="evidence" value="ECO:0007669"/>
    <property type="project" value="GOC"/>
</dbReference>
<keyword evidence="3 7" id="KW-1133">Transmembrane helix</keyword>
<feature type="transmembrane region" description="Helical" evidence="7">
    <location>
        <begin position="368"/>
        <end position="395"/>
    </location>
</feature>
<evidence type="ECO:0000313" key="10">
    <source>
        <dbReference type="Proteomes" id="UP001333710"/>
    </source>
</evidence>
<dbReference type="GO" id="GO:0006643">
    <property type="term" value="P:membrane lipid metabolic process"/>
    <property type="evidence" value="ECO:0007669"/>
    <property type="project" value="TreeGrafter"/>
</dbReference>
<dbReference type="KEGG" id="pmaw:MACH26_02780"/>
<evidence type="ECO:0000313" key="9">
    <source>
        <dbReference type="EMBL" id="BDX04757.1"/>
    </source>
</evidence>
<dbReference type="GO" id="GO:0050479">
    <property type="term" value="F:glyceryl-ether monooxygenase activity"/>
    <property type="evidence" value="ECO:0007669"/>
    <property type="project" value="TreeGrafter"/>
</dbReference>
<dbReference type="AlphaFoldDB" id="A0AA48KQ66"/>
<sequence length="417" mass="48266">MEIILFAIPFFFLLIAIEIWVDQKKGTQYYQFNDAITSLNLGVMSRLTGIFKLLLPFSAYVWLYQNHAIWQWQSILVLWVVAFVFYDLGYYWVHRISHRMHLMWGSHVVHHSSEEYNLTTALRQTGSVAVFAWLVFLPLAFAGIPPEVFLACAALNLVYQFWVHTRHIDKLPNWFEAIFVTPSHHRVHHALNREYIDKNYAGVFIIWDKIFGSFQAEKAGVEIVYGVSQQLNSYNPIWANLQVYGNILRDVWYTKSPLDKIKTLLMPPGWRAEDMKVQYPGKYVTTKTMRKYQTTLSNAMAVYILAQFTLLVAGVFVFLLQINNQPLWWNMAMSITGIIHCWLISGLQENKPWTRWTEPLRILATSGFIIALQPEINLLSGATIAMISLGLIIWFNQLNAKAQEPNDTPPESLQSDV</sequence>
<dbReference type="PANTHER" id="PTHR21624">
    <property type="entry name" value="STEROL DESATURASE-RELATED PROTEIN"/>
    <property type="match status" value="1"/>
</dbReference>
<organism evidence="9 10">
    <name type="scientific">Planctobacterium marinum</name>
    <dbReference type="NCBI Taxonomy" id="1631968"/>
    <lineage>
        <taxon>Bacteria</taxon>
        <taxon>Pseudomonadati</taxon>
        <taxon>Pseudomonadota</taxon>
        <taxon>Gammaproteobacteria</taxon>
        <taxon>Alteromonadales</taxon>
        <taxon>Alteromonadaceae</taxon>
        <taxon>Planctobacterium</taxon>
    </lineage>
</organism>
<evidence type="ECO:0000256" key="2">
    <source>
        <dbReference type="ARBA" id="ARBA00022692"/>
    </source>
</evidence>
<dbReference type="GO" id="GO:0005506">
    <property type="term" value="F:iron ion binding"/>
    <property type="evidence" value="ECO:0007669"/>
    <property type="project" value="InterPro"/>
</dbReference>
<keyword evidence="5" id="KW-0443">Lipid metabolism</keyword>
<keyword evidence="6 7" id="KW-0472">Membrane</keyword>
<dbReference type="RefSeq" id="WP_338290590.1">
    <property type="nucleotide sequence ID" value="NZ_AP027272.1"/>
</dbReference>
<gene>
    <name evidence="9" type="primary">erg3</name>
    <name evidence="9" type="ORF">MACH26_02780</name>
</gene>
<reference evidence="9" key="1">
    <citation type="submission" date="2023-01" db="EMBL/GenBank/DDBJ databases">
        <title>Complete genome sequence of Planctobacterium marinum strain Dej080120_11.</title>
        <authorList>
            <person name="Ueki S."/>
            <person name="Maruyama F."/>
        </authorList>
    </citation>
    <scope>NUCLEOTIDE SEQUENCE</scope>
    <source>
        <strain evidence="9">Dej080120_11</strain>
    </source>
</reference>
<evidence type="ECO:0000256" key="7">
    <source>
        <dbReference type="SAM" id="Phobius"/>
    </source>
</evidence>
<evidence type="ECO:0000259" key="8">
    <source>
        <dbReference type="Pfam" id="PF04116"/>
    </source>
</evidence>
<accession>A0AA48KQ66</accession>
<evidence type="ECO:0000256" key="3">
    <source>
        <dbReference type="ARBA" id="ARBA00022989"/>
    </source>
</evidence>
<proteinExistence type="predicted"/>
<keyword evidence="4" id="KW-0560">Oxidoreductase</keyword>
<feature type="transmembrane region" description="Helical" evidence="7">
    <location>
        <begin position="69"/>
        <end position="93"/>
    </location>
</feature>